<comment type="caution">
    <text evidence="1">The sequence shown here is derived from an EMBL/GenBank/DDBJ whole genome shotgun (WGS) entry which is preliminary data.</text>
</comment>
<dbReference type="STRING" id="1423739.FC85_GL001630"/>
<dbReference type="Proteomes" id="UP000052013">
    <property type="component" value="Unassembled WGS sequence"/>
</dbReference>
<evidence type="ECO:0008006" key="3">
    <source>
        <dbReference type="Google" id="ProtNLM"/>
    </source>
</evidence>
<evidence type="ECO:0000313" key="2">
    <source>
        <dbReference type="Proteomes" id="UP000052013"/>
    </source>
</evidence>
<sequence length="81" mass="9631">MTNKQIIANKLCYTELVYQRINKKLAMNFTKVQIERLIYHVVVNADLVERRGKNFYIYNNQNRVVVTVNVNNNRVITVNKM</sequence>
<dbReference type="RefSeq" id="WP_057865948.1">
    <property type="nucleotide sequence ID" value="NZ_AZEY01000104.1"/>
</dbReference>
<proteinExistence type="predicted"/>
<gene>
    <name evidence="1" type="ORF">FC85_GL001630</name>
</gene>
<organism evidence="1 2">
    <name type="scientific">Lentilactobacillus diolivorans DSM 14421</name>
    <dbReference type="NCBI Taxonomy" id="1423739"/>
    <lineage>
        <taxon>Bacteria</taxon>
        <taxon>Bacillati</taxon>
        <taxon>Bacillota</taxon>
        <taxon>Bacilli</taxon>
        <taxon>Lactobacillales</taxon>
        <taxon>Lactobacillaceae</taxon>
        <taxon>Lentilactobacillus</taxon>
    </lineage>
</organism>
<reference evidence="1 2" key="1">
    <citation type="journal article" date="2015" name="Genome Announc.">
        <title>Expanding the biotechnology potential of lactobacilli through comparative genomics of 213 strains and associated genera.</title>
        <authorList>
            <person name="Sun Z."/>
            <person name="Harris H.M."/>
            <person name="McCann A."/>
            <person name="Guo C."/>
            <person name="Argimon S."/>
            <person name="Zhang W."/>
            <person name="Yang X."/>
            <person name="Jeffery I.B."/>
            <person name="Cooney J.C."/>
            <person name="Kagawa T.F."/>
            <person name="Liu W."/>
            <person name="Song Y."/>
            <person name="Salvetti E."/>
            <person name="Wrobel A."/>
            <person name="Rasinkangas P."/>
            <person name="Parkhill J."/>
            <person name="Rea M.C."/>
            <person name="O'Sullivan O."/>
            <person name="Ritari J."/>
            <person name="Douillard F.P."/>
            <person name="Paul Ross R."/>
            <person name="Yang R."/>
            <person name="Briner A.E."/>
            <person name="Felis G.E."/>
            <person name="de Vos W.M."/>
            <person name="Barrangou R."/>
            <person name="Klaenhammer T.R."/>
            <person name="Caufield P.W."/>
            <person name="Cui Y."/>
            <person name="Zhang H."/>
            <person name="O'Toole P.W."/>
        </authorList>
    </citation>
    <scope>NUCLEOTIDE SEQUENCE [LARGE SCALE GENOMIC DNA]</scope>
    <source>
        <strain evidence="1 2">DSM 14421</strain>
    </source>
</reference>
<dbReference type="InterPro" id="IPR024229">
    <property type="entry name" value="DUF3781"/>
</dbReference>
<protein>
    <recommendedName>
        <fullName evidence="3">DUF3781 domain-containing protein</fullName>
    </recommendedName>
</protein>
<dbReference type="AlphaFoldDB" id="A0A0R1S1V0"/>
<name>A0A0R1S1V0_9LACO</name>
<dbReference type="EMBL" id="AZEY01000104">
    <property type="protein sequence ID" value="KRL63206.1"/>
    <property type="molecule type" value="Genomic_DNA"/>
</dbReference>
<dbReference type="Pfam" id="PF12636">
    <property type="entry name" value="DUF3781"/>
    <property type="match status" value="1"/>
</dbReference>
<accession>A0A0R1S1V0</accession>
<evidence type="ECO:0000313" key="1">
    <source>
        <dbReference type="EMBL" id="KRL63206.1"/>
    </source>
</evidence>
<dbReference type="PATRIC" id="fig|1423739.3.peg.1709"/>